<dbReference type="PROSITE" id="PS01180">
    <property type="entry name" value="CUB"/>
    <property type="match status" value="1"/>
</dbReference>
<comment type="caution">
    <text evidence="2">Lacks conserved residue(s) required for the propagation of feature annotation.</text>
</comment>
<dbReference type="SUPFAM" id="SSF49854">
    <property type="entry name" value="Spermadhesin, CUB domain"/>
    <property type="match status" value="1"/>
</dbReference>
<dbReference type="Pfam" id="PF00431">
    <property type="entry name" value="CUB"/>
    <property type="match status" value="1"/>
</dbReference>
<comment type="caution">
    <text evidence="4">The sequence shown here is derived from an EMBL/GenBank/DDBJ whole genome shotgun (WGS) entry which is preliminary data.</text>
</comment>
<dbReference type="InterPro" id="IPR000859">
    <property type="entry name" value="CUB_dom"/>
</dbReference>
<proteinExistence type="predicted"/>
<feature type="domain" description="CUB" evidence="3">
    <location>
        <begin position="46"/>
        <end position="115"/>
    </location>
</feature>
<evidence type="ECO:0000259" key="3">
    <source>
        <dbReference type="PROSITE" id="PS01180"/>
    </source>
</evidence>
<sequence length="115" mass="13160">MLWSLIDFAYQVRWKGLLSFPTVRGPRFKHPMLNVSTNSWGFIYTCGGTLKGRNGSIESPGFPYGYPNGANCTWIIVGEEGSRIQLMFLSFAIEEEYDFLSLYDGHPHPTNFRTR</sequence>
<accession>A0AAD6APE5</accession>
<evidence type="ECO:0000256" key="1">
    <source>
        <dbReference type="ARBA" id="ARBA00023157"/>
    </source>
</evidence>
<evidence type="ECO:0000256" key="2">
    <source>
        <dbReference type="PROSITE-ProRule" id="PRU00059"/>
    </source>
</evidence>
<dbReference type="AlphaFoldDB" id="A0AAD6APE5"/>
<dbReference type="Gene3D" id="2.60.120.290">
    <property type="entry name" value="Spermadhesin, CUB domain"/>
    <property type="match status" value="1"/>
</dbReference>
<organism evidence="4 5">
    <name type="scientific">Pogonophryne albipinna</name>
    <dbReference type="NCBI Taxonomy" id="1090488"/>
    <lineage>
        <taxon>Eukaryota</taxon>
        <taxon>Metazoa</taxon>
        <taxon>Chordata</taxon>
        <taxon>Craniata</taxon>
        <taxon>Vertebrata</taxon>
        <taxon>Euteleostomi</taxon>
        <taxon>Actinopterygii</taxon>
        <taxon>Neopterygii</taxon>
        <taxon>Teleostei</taxon>
        <taxon>Neoteleostei</taxon>
        <taxon>Acanthomorphata</taxon>
        <taxon>Eupercaria</taxon>
        <taxon>Perciformes</taxon>
        <taxon>Notothenioidei</taxon>
        <taxon>Pogonophryne</taxon>
    </lineage>
</organism>
<reference evidence="4" key="1">
    <citation type="submission" date="2022-11" db="EMBL/GenBank/DDBJ databases">
        <title>Chromosome-level genome of Pogonophryne albipinna.</title>
        <authorList>
            <person name="Jo E."/>
        </authorList>
    </citation>
    <scope>NUCLEOTIDE SEQUENCE</scope>
    <source>
        <strain evidence="4">SGF0006</strain>
        <tissue evidence="4">Muscle</tissue>
    </source>
</reference>
<keyword evidence="5" id="KW-1185">Reference proteome</keyword>
<gene>
    <name evidence="4" type="ORF">JOQ06_016253</name>
</gene>
<dbReference type="CDD" id="cd00041">
    <property type="entry name" value="CUB"/>
    <property type="match status" value="1"/>
</dbReference>
<dbReference type="SMART" id="SM00042">
    <property type="entry name" value="CUB"/>
    <property type="match status" value="1"/>
</dbReference>
<protein>
    <recommendedName>
        <fullName evidence="3">CUB domain-containing protein</fullName>
    </recommendedName>
</protein>
<dbReference type="EMBL" id="JAPTMU010000018">
    <property type="protein sequence ID" value="KAJ4928461.1"/>
    <property type="molecule type" value="Genomic_DNA"/>
</dbReference>
<keyword evidence="1" id="KW-1015">Disulfide bond</keyword>
<dbReference type="PANTHER" id="PTHR46908">
    <property type="entry name" value="CUBILIN-LIKE PROTEIN"/>
    <property type="match status" value="1"/>
</dbReference>
<name>A0AAD6APE5_9TELE</name>
<dbReference type="Proteomes" id="UP001219934">
    <property type="component" value="Unassembled WGS sequence"/>
</dbReference>
<dbReference type="PANTHER" id="PTHR46908:SF4">
    <property type="entry name" value="TUMOR NECROSIS FACTOR-INDUCIBLE GENE 6 PROTEIN"/>
    <property type="match status" value="1"/>
</dbReference>
<evidence type="ECO:0000313" key="4">
    <source>
        <dbReference type="EMBL" id="KAJ4928461.1"/>
    </source>
</evidence>
<evidence type="ECO:0000313" key="5">
    <source>
        <dbReference type="Proteomes" id="UP001219934"/>
    </source>
</evidence>
<dbReference type="InterPro" id="IPR052129">
    <property type="entry name" value="Spermadhesin-Link_domain"/>
</dbReference>
<dbReference type="InterPro" id="IPR035914">
    <property type="entry name" value="Sperma_CUB_dom_sf"/>
</dbReference>